<evidence type="ECO:0008006" key="5">
    <source>
        <dbReference type="Google" id="ProtNLM"/>
    </source>
</evidence>
<feature type="transmembrane region" description="Helical" evidence="2">
    <location>
        <begin position="169"/>
        <end position="195"/>
    </location>
</feature>
<feature type="transmembrane region" description="Helical" evidence="2">
    <location>
        <begin position="146"/>
        <end position="163"/>
    </location>
</feature>
<evidence type="ECO:0000313" key="4">
    <source>
        <dbReference type="Proteomes" id="UP000294847"/>
    </source>
</evidence>
<dbReference type="EMBL" id="CP034206">
    <property type="protein sequence ID" value="QBZ58349.1"/>
    <property type="molecule type" value="Genomic_DNA"/>
</dbReference>
<proteinExistence type="predicted"/>
<dbReference type="Proteomes" id="UP000294847">
    <property type="component" value="Chromosome 3"/>
</dbReference>
<name>A0A4P7N7B3_PYROR</name>
<feature type="transmembrane region" description="Helical" evidence="2">
    <location>
        <begin position="12"/>
        <end position="35"/>
    </location>
</feature>
<feature type="transmembrane region" description="Helical" evidence="2">
    <location>
        <begin position="105"/>
        <end position="125"/>
    </location>
</feature>
<feature type="region of interest" description="Disordered" evidence="1">
    <location>
        <begin position="352"/>
        <end position="435"/>
    </location>
</feature>
<gene>
    <name evidence="3" type="ORF">PoMZ_03301</name>
</gene>
<feature type="compositionally biased region" description="Polar residues" evidence="1">
    <location>
        <begin position="242"/>
        <end position="252"/>
    </location>
</feature>
<feature type="compositionally biased region" description="Basic and acidic residues" evidence="1">
    <location>
        <begin position="231"/>
        <end position="241"/>
    </location>
</feature>
<keyword evidence="2" id="KW-0472">Membrane</keyword>
<organism evidence="3 4">
    <name type="scientific">Pyricularia oryzae</name>
    <name type="common">Rice blast fungus</name>
    <name type="synonym">Magnaporthe oryzae</name>
    <dbReference type="NCBI Taxonomy" id="318829"/>
    <lineage>
        <taxon>Eukaryota</taxon>
        <taxon>Fungi</taxon>
        <taxon>Dikarya</taxon>
        <taxon>Ascomycota</taxon>
        <taxon>Pezizomycotina</taxon>
        <taxon>Sordariomycetes</taxon>
        <taxon>Sordariomycetidae</taxon>
        <taxon>Magnaporthales</taxon>
        <taxon>Pyriculariaceae</taxon>
        <taxon>Pyricularia</taxon>
    </lineage>
</organism>
<dbReference type="AlphaFoldDB" id="A0A4P7N7B3"/>
<accession>A0A4P7N7B3</accession>
<feature type="region of interest" description="Disordered" evidence="1">
    <location>
        <begin position="217"/>
        <end position="252"/>
    </location>
</feature>
<evidence type="ECO:0000256" key="2">
    <source>
        <dbReference type="SAM" id="Phobius"/>
    </source>
</evidence>
<sequence length="435" mass="48690">MASQVPAGAEGTVAGVMIYCSICLIASMMMIWLTWTHQERTSYVAMLAYFATLSILASLAQQTHDILRYRTLVAEQFENRKLHPGNPEIAIANGSVGLSLVLYYIQYYCYAVEALSVMFWAGYLAQSSNTRSKWKNLFNIINRGGKIFAVLFPLTTILLLRIPQVQENFVVFILLADLPLMLSLLFGCMLMLLIFTRYVNSKRKFLHWGEDSNTGTYGTGTGTGVESTLDSAHRPATRDPKASTTTTVTSNAPRRKRQGIWDRWLMLRFTIGFVALSIFEVTNTLFQIMAVTNANSDLAAAEPDLSPERASADWIFFMPGVTPGLFIFIIFGTTTPLRRYMRETLVPKGWRQRKDDDVERGLGSKLSTLRRADTAPTPPPKDNVHVTSEIELSVSSRMRGASRSGRLGNGGDAVESVRSDSDEWPMLPIMKHDRR</sequence>
<feature type="compositionally biased region" description="Low complexity" evidence="1">
    <location>
        <begin position="393"/>
        <end position="406"/>
    </location>
</feature>
<evidence type="ECO:0000256" key="1">
    <source>
        <dbReference type="SAM" id="MobiDB-lite"/>
    </source>
</evidence>
<reference evidence="3 4" key="1">
    <citation type="journal article" date="2019" name="Mol. Biol. Evol.">
        <title>Blast fungal genomes show frequent chromosomal changes, gene gains and losses, and effector gene turnover.</title>
        <authorList>
            <person name="Gomez Luciano L.B."/>
            <person name="Jason Tsai I."/>
            <person name="Chuma I."/>
            <person name="Tosa Y."/>
            <person name="Chen Y.H."/>
            <person name="Li J.Y."/>
            <person name="Li M.Y."/>
            <person name="Jade Lu M.Y."/>
            <person name="Nakayashiki H."/>
            <person name="Li W.H."/>
        </authorList>
    </citation>
    <scope>NUCLEOTIDE SEQUENCE [LARGE SCALE GENOMIC DNA]</scope>
    <source>
        <strain evidence="3">MZ5-1-6</strain>
    </source>
</reference>
<evidence type="ECO:0000313" key="3">
    <source>
        <dbReference type="EMBL" id="QBZ58349.1"/>
    </source>
</evidence>
<feature type="transmembrane region" description="Helical" evidence="2">
    <location>
        <begin position="265"/>
        <end position="286"/>
    </location>
</feature>
<feature type="compositionally biased region" description="Basic and acidic residues" evidence="1">
    <location>
        <begin position="352"/>
        <end position="362"/>
    </location>
</feature>
<keyword evidence="2" id="KW-1133">Transmembrane helix</keyword>
<feature type="transmembrane region" description="Helical" evidence="2">
    <location>
        <begin position="42"/>
        <end position="60"/>
    </location>
</feature>
<protein>
    <recommendedName>
        <fullName evidence="5">Glycoside hydrolase</fullName>
    </recommendedName>
</protein>
<feature type="transmembrane region" description="Helical" evidence="2">
    <location>
        <begin position="314"/>
        <end position="332"/>
    </location>
</feature>
<keyword evidence="2" id="KW-0812">Transmembrane</keyword>